<dbReference type="Gene3D" id="3.30.470.20">
    <property type="entry name" value="ATP-grasp fold, B domain"/>
    <property type="match status" value="1"/>
</dbReference>
<protein>
    <submittedName>
        <fullName evidence="1">YheC/YheD family protein</fullName>
    </submittedName>
</protein>
<dbReference type="InterPro" id="IPR026838">
    <property type="entry name" value="YheC/D"/>
</dbReference>
<dbReference type="Proteomes" id="UP001589747">
    <property type="component" value="Unassembled WGS sequence"/>
</dbReference>
<sequence>MSRIPPKRSSSARSKWAKHQILIGRKELAQHLPSTQRFAMRRLWRFIEKFEIAIIKPTIGHSGYGILQVSQLEKRRYAIQTEDRIIIVDGKRTASDRIARMTRNRSCLVQQWIPLARIDDRPFDLRVIVSRPHRKSAWAVTGMYAKLAEADYMITNVAREIMPATHAIEYANLRPTPTRKLIRKIKAVCLTAAKRLASYYPDQRIIGFDIGVDVNAEVWLIEANFKPSLRPLWRLK</sequence>
<keyword evidence="2" id="KW-1185">Reference proteome</keyword>
<dbReference type="EMBL" id="JBHMDO010000003">
    <property type="protein sequence ID" value="MFB9324604.1"/>
    <property type="molecule type" value="Genomic_DNA"/>
</dbReference>
<reference evidence="1 2" key="1">
    <citation type="submission" date="2024-09" db="EMBL/GenBank/DDBJ databases">
        <authorList>
            <person name="Sun Q."/>
            <person name="Mori K."/>
        </authorList>
    </citation>
    <scope>NUCLEOTIDE SEQUENCE [LARGE SCALE GENOMIC DNA]</scope>
    <source>
        <strain evidence="1 2">TISTR 2452</strain>
    </source>
</reference>
<name>A0ABV5KHG1_9BACL</name>
<evidence type="ECO:0000313" key="1">
    <source>
        <dbReference type="EMBL" id="MFB9324604.1"/>
    </source>
</evidence>
<accession>A0ABV5KHG1</accession>
<organism evidence="1 2">
    <name type="scientific">Paenibacillus aurantiacus</name>
    <dbReference type="NCBI Taxonomy" id="1936118"/>
    <lineage>
        <taxon>Bacteria</taxon>
        <taxon>Bacillati</taxon>
        <taxon>Bacillota</taxon>
        <taxon>Bacilli</taxon>
        <taxon>Bacillales</taxon>
        <taxon>Paenibacillaceae</taxon>
        <taxon>Paenibacillus</taxon>
    </lineage>
</organism>
<comment type="caution">
    <text evidence="1">The sequence shown here is derived from an EMBL/GenBank/DDBJ whole genome shotgun (WGS) entry which is preliminary data.</text>
</comment>
<dbReference type="SUPFAM" id="SSF56059">
    <property type="entry name" value="Glutathione synthetase ATP-binding domain-like"/>
    <property type="match status" value="1"/>
</dbReference>
<proteinExistence type="predicted"/>
<gene>
    <name evidence="1" type="ORF">ACFFSY_01460</name>
</gene>
<dbReference type="Pfam" id="PF14398">
    <property type="entry name" value="ATPgrasp_YheCD"/>
    <property type="match status" value="1"/>
</dbReference>
<evidence type="ECO:0000313" key="2">
    <source>
        <dbReference type="Proteomes" id="UP001589747"/>
    </source>
</evidence>
<dbReference type="RefSeq" id="WP_377488807.1">
    <property type="nucleotide sequence ID" value="NZ_JBHMDO010000003.1"/>
</dbReference>